<dbReference type="AlphaFoldDB" id="A0A426YLE1"/>
<feature type="region of interest" description="Disordered" evidence="1">
    <location>
        <begin position="1"/>
        <end position="29"/>
    </location>
</feature>
<protein>
    <submittedName>
        <fullName evidence="2">Uncharacterized protein</fullName>
    </submittedName>
</protein>
<organism evidence="2 3">
    <name type="scientific">Ensete ventricosum</name>
    <name type="common">Abyssinian banana</name>
    <name type="synonym">Musa ensete</name>
    <dbReference type="NCBI Taxonomy" id="4639"/>
    <lineage>
        <taxon>Eukaryota</taxon>
        <taxon>Viridiplantae</taxon>
        <taxon>Streptophyta</taxon>
        <taxon>Embryophyta</taxon>
        <taxon>Tracheophyta</taxon>
        <taxon>Spermatophyta</taxon>
        <taxon>Magnoliopsida</taxon>
        <taxon>Liliopsida</taxon>
        <taxon>Zingiberales</taxon>
        <taxon>Musaceae</taxon>
        <taxon>Ensete</taxon>
    </lineage>
</organism>
<name>A0A426YLE1_ENSVE</name>
<evidence type="ECO:0000256" key="1">
    <source>
        <dbReference type="SAM" id="MobiDB-lite"/>
    </source>
</evidence>
<gene>
    <name evidence="2" type="ORF">B296_00047202</name>
</gene>
<proteinExistence type="predicted"/>
<reference evidence="2 3" key="1">
    <citation type="journal article" date="2014" name="Agronomy (Basel)">
        <title>A Draft Genome Sequence for Ensete ventricosum, the Drought-Tolerant Tree Against Hunger.</title>
        <authorList>
            <person name="Harrison J."/>
            <person name="Moore K.A."/>
            <person name="Paszkiewicz K."/>
            <person name="Jones T."/>
            <person name="Grant M."/>
            <person name="Ambacheew D."/>
            <person name="Muzemil S."/>
            <person name="Studholme D.J."/>
        </authorList>
    </citation>
    <scope>NUCLEOTIDE SEQUENCE [LARGE SCALE GENOMIC DNA]</scope>
</reference>
<comment type="caution">
    <text evidence="2">The sequence shown here is derived from an EMBL/GenBank/DDBJ whole genome shotgun (WGS) entry which is preliminary data.</text>
</comment>
<accession>A0A426YLE1</accession>
<dbReference type="Proteomes" id="UP000287651">
    <property type="component" value="Unassembled WGS sequence"/>
</dbReference>
<evidence type="ECO:0000313" key="2">
    <source>
        <dbReference type="EMBL" id="RRT52536.1"/>
    </source>
</evidence>
<evidence type="ECO:0000313" key="3">
    <source>
        <dbReference type="Proteomes" id="UP000287651"/>
    </source>
</evidence>
<dbReference type="EMBL" id="AMZH03011616">
    <property type="protein sequence ID" value="RRT52536.1"/>
    <property type="molecule type" value="Genomic_DNA"/>
</dbReference>
<sequence length="68" mass="7396">MTSRSRAESLVSLHQKTAPDISPPPRHLPAGKRRADLVAVFDLSFASSPLCTELWDLVSTPSRSVDPP</sequence>